<accession>A0AAV0VX75</accession>
<dbReference type="EMBL" id="CARXXK010000001">
    <property type="protein sequence ID" value="CAI6348831.1"/>
    <property type="molecule type" value="Genomic_DNA"/>
</dbReference>
<evidence type="ECO:0000313" key="2">
    <source>
        <dbReference type="Proteomes" id="UP001160148"/>
    </source>
</evidence>
<evidence type="ECO:0000313" key="1">
    <source>
        <dbReference type="EMBL" id="CAI6348831.1"/>
    </source>
</evidence>
<organism evidence="1 2">
    <name type="scientific">Macrosiphum euphorbiae</name>
    <name type="common">potato aphid</name>
    <dbReference type="NCBI Taxonomy" id="13131"/>
    <lineage>
        <taxon>Eukaryota</taxon>
        <taxon>Metazoa</taxon>
        <taxon>Ecdysozoa</taxon>
        <taxon>Arthropoda</taxon>
        <taxon>Hexapoda</taxon>
        <taxon>Insecta</taxon>
        <taxon>Pterygota</taxon>
        <taxon>Neoptera</taxon>
        <taxon>Paraneoptera</taxon>
        <taxon>Hemiptera</taxon>
        <taxon>Sternorrhyncha</taxon>
        <taxon>Aphidomorpha</taxon>
        <taxon>Aphidoidea</taxon>
        <taxon>Aphididae</taxon>
        <taxon>Macrosiphini</taxon>
        <taxon>Macrosiphum</taxon>
    </lineage>
</organism>
<dbReference type="AlphaFoldDB" id="A0AAV0VX75"/>
<protein>
    <submittedName>
        <fullName evidence="1">Uncharacterized protein</fullName>
    </submittedName>
</protein>
<gene>
    <name evidence="1" type="ORF">MEUPH1_LOCUS5469</name>
</gene>
<keyword evidence="2" id="KW-1185">Reference proteome</keyword>
<proteinExistence type="predicted"/>
<name>A0AAV0VX75_9HEMI</name>
<dbReference type="Proteomes" id="UP001160148">
    <property type="component" value="Unassembled WGS sequence"/>
</dbReference>
<reference evidence="1 2" key="1">
    <citation type="submission" date="2023-01" db="EMBL/GenBank/DDBJ databases">
        <authorList>
            <person name="Whitehead M."/>
        </authorList>
    </citation>
    <scope>NUCLEOTIDE SEQUENCE [LARGE SCALE GENOMIC DNA]</scope>
</reference>
<comment type="caution">
    <text evidence="1">The sequence shown here is derived from an EMBL/GenBank/DDBJ whole genome shotgun (WGS) entry which is preliminary data.</text>
</comment>
<sequence length="222" mass="26094">MHYFLIYFYEQKSITTQETNTDDCVEEYVVNEEEFDDDAPSTHANLSFTNLIKQFPPTTSSSLQEIDIVDTDINKESYIFTDENQEQHNNQNNSTWSPLNSTKMLRTTSKNPKLLFNNSHQKQSNNKKHCMTSAGEKFEDLAETKMELVSLQQQLVRQELLQSSIEHETKLKYMAEEHALKLEILRVELEIKKKNNLIKFNIKLIKAIKSFFFNFLKMLSHQ</sequence>